<evidence type="ECO:0000256" key="1">
    <source>
        <dbReference type="SAM" id="Phobius"/>
    </source>
</evidence>
<organism evidence="2 3">
    <name type="scientific">Pseudomonas extremaustralis</name>
    <dbReference type="NCBI Taxonomy" id="359110"/>
    <lineage>
        <taxon>Bacteria</taxon>
        <taxon>Pseudomonadati</taxon>
        <taxon>Pseudomonadota</taxon>
        <taxon>Gammaproteobacteria</taxon>
        <taxon>Pseudomonadales</taxon>
        <taxon>Pseudomonadaceae</taxon>
        <taxon>Pseudomonas</taxon>
    </lineage>
</organism>
<gene>
    <name evidence="2" type="ORF">FIV36_03225</name>
</gene>
<dbReference type="Pfam" id="PF05137">
    <property type="entry name" value="PilN"/>
    <property type="match status" value="1"/>
</dbReference>
<keyword evidence="1" id="KW-0472">Membrane</keyword>
<protein>
    <submittedName>
        <fullName evidence="2">Fimbriae biosynthesis protein</fullName>
    </submittedName>
</protein>
<dbReference type="Proteomes" id="UP000317951">
    <property type="component" value="Unassembled WGS sequence"/>
</dbReference>
<dbReference type="GO" id="GO:0043107">
    <property type="term" value="P:type IV pilus-dependent motility"/>
    <property type="evidence" value="ECO:0007669"/>
    <property type="project" value="TreeGrafter"/>
</dbReference>
<dbReference type="PANTHER" id="PTHR40278">
    <property type="entry name" value="DNA UTILIZATION PROTEIN HOFN"/>
    <property type="match status" value="1"/>
</dbReference>
<dbReference type="OrthoDB" id="5296173at2"/>
<feature type="transmembrane region" description="Helical" evidence="1">
    <location>
        <begin position="41"/>
        <end position="60"/>
    </location>
</feature>
<dbReference type="InterPro" id="IPR007813">
    <property type="entry name" value="PilN"/>
</dbReference>
<comment type="caution">
    <text evidence="2">The sequence shown here is derived from an EMBL/GenBank/DDBJ whole genome shotgun (WGS) entry which is preliminary data.</text>
</comment>
<dbReference type="GO" id="GO:0043683">
    <property type="term" value="P:type IV pilus assembly"/>
    <property type="evidence" value="ECO:0007669"/>
    <property type="project" value="TreeGrafter"/>
</dbReference>
<name>A0A5C5QN19_9PSED</name>
<dbReference type="PANTHER" id="PTHR40278:SF2">
    <property type="entry name" value="TYPE IV PILUS INNER MEMBRANE COMPONENT PILN"/>
    <property type="match status" value="1"/>
</dbReference>
<evidence type="ECO:0000313" key="3">
    <source>
        <dbReference type="Proteomes" id="UP000317951"/>
    </source>
</evidence>
<keyword evidence="1" id="KW-1133">Transmembrane helix</keyword>
<reference evidence="2 3" key="1">
    <citation type="submission" date="2019-06" db="EMBL/GenBank/DDBJ databases">
        <title>Pseudomonas bimorpha sp. nov. isolated from bovine raw milk and skim milk concentrate.</title>
        <authorList>
            <person name="Hofmann K."/>
            <person name="Huptas C."/>
            <person name="Doll E."/>
            <person name="Scherer S."/>
            <person name="Wenning M."/>
        </authorList>
    </citation>
    <scope>NUCLEOTIDE SEQUENCE [LARGE SCALE GENOMIC DNA]</scope>
    <source>
        <strain evidence="2 3">DSM 17835</strain>
    </source>
</reference>
<proteinExistence type="predicted"/>
<accession>A0A5C5QN19</accession>
<dbReference type="AlphaFoldDB" id="A0A5C5QN19"/>
<keyword evidence="1" id="KW-0812">Transmembrane</keyword>
<sequence length="204" mass="22675">MGRGCPGDGNRLRVGPEEFRLKTRINLLPWRQALVARRRKYFLALLLAFAAVALAAVWLANQVIDQAIDRQVTRNDHLGTDVDILDARIKTIDDLQAQSQQLARRMKVVQDLHDGRSSGARLLDQLARAMPEGVHLHEVVAKGDTLNIRGTAESSQDIARLMRSLEASESSHSARLQQVRTDGANGQNEFQLMVHQAESSEAQP</sequence>
<dbReference type="EMBL" id="VFET01000002">
    <property type="protein sequence ID" value="TWS06942.1"/>
    <property type="molecule type" value="Genomic_DNA"/>
</dbReference>
<dbReference type="InterPro" id="IPR052534">
    <property type="entry name" value="Extracell_DNA_Util/SecSys_Comp"/>
</dbReference>
<evidence type="ECO:0000313" key="2">
    <source>
        <dbReference type="EMBL" id="TWS06942.1"/>
    </source>
</evidence>